<feature type="transmembrane region" description="Helical" evidence="1">
    <location>
        <begin position="275"/>
        <end position="296"/>
    </location>
</feature>
<evidence type="ECO:0008006" key="6">
    <source>
        <dbReference type="Google" id="ProtNLM"/>
    </source>
</evidence>
<feature type="transmembrane region" description="Helical" evidence="1">
    <location>
        <begin position="380"/>
        <end position="399"/>
    </location>
</feature>
<feature type="transmembrane region" description="Helical" evidence="1">
    <location>
        <begin position="505"/>
        <end position="523"/>
    </location>
</feature>
<dbReference type="EMBL" id="JAEDXU010000001">
    <property type="protein sequence ID" value="MBP1045331.1"/>
    <property type="molecule type" value="Genomic_DNA"/>
</dbReference>
<keyword evidence="1" id="KW-1133">Transmembrane helix</keyword>
<feature type="transmembrane region" description="Helical" evidence="1">
    <location>
        <begin position="162"/>
        <end position="183"/>
    </location>
</feature>
<feature type="transmembrane region" description="Helical" evidence="1">
    <location>
        <begin position="530"/>
        <end position="548"/>
    </location>
</feature>
<dbReference type="InterPro" id="IPR056074">
    <property type="entry name" value="DUF7657"/>
</dbReference>
<feature type="transmembrane region" description="Helical" evidence="1">
    <location>
        <begin position="648"/>
        <end position="667"/>
    </location>
</feature>
<protein>
    <recommendedName>
        <fullName evidence="6">YkoY family integral membrane protein</fullName>
    </recommendedName>
</protein>
<evidence type="ECO:0000259" key="2">
    <source>
        <dbReference type="Pfam" id="PF24672"/>
    </source>
</evidence>
<dbReference type="InterPro" id="IPR056071">
    <property type="entry name" value="DUF7654"/>
</dbReference>
<dbReference type="RefSeq" id="WP_209556101.1">
    <property type="nucleotide sequence ID" value="NZ_JAEDXU010000001.1"/>
</dbReference>
<gene>
    <name evidence="4" type="ORF">I6N96_03510</name>
</gene>
<sequence>MKKNSLKWIVSGLVSVLLGLFFAYGSQIGFGNIIDSFTKPELDIQNAEPLYVDFDSKDGKLTSQTDDAYMVYHSVNSYVTKLALSVEAEEQPVDIKIYYSDGGDFSEEKSMQRTFSGKTLTFAIDSYVTDLRIDLGAAKGQTFEVKEVNLETPNILFSRGTLTLAFLLAIGFLFIFAHFILGPKKLYGLVDRHRYWVAAGLIALAVLFELSGSSLGSWGNYISMDNDGLLAGVFRPIRSDEWAVNTPFTMSQFYDGYSSVNSIIRGTLTDVSIVYGQPAFSLTLIFRLFSLGYVLLGTSYGLAFFWYGRLIVLFLVTYEFVKWLTNGNKPYAVLGSILITFAPIVQWWFAINGLVEMLIAMQLSLLFLDKYIKTDNSKKRAWYFVVILLCAGNFILTFYPSWMVPMAYIILAFAVWIIIENWSILKFKKIDVLNIVWMTVIFAAAIGYIFYSSKDTIDAVMNTVYPGSRLVTGGGFELENLWGGFANLFFPFREYTDIHNASEQAFFFDLFPLGILLSLFYMFKSRKKDTLMIILIGLSVFFLIWMCLGYPEIIAKLTMLNRSQPRRSYLAFGLINIFLLLRVLALSKIKIKPIWGIAAAGIYAAVAVFINKKLYQVFLDSPVLLVIIFVVAFVSGFLVISMNNKSKIVAVVIGSVVLISGISVNPLQQSTDAVETMEIGKELKNIQKEDEGKWIVEGMGLPMNNFLLMFGLPTINSTNVYPNLDLWEKIDTEKKYEEAYNRYAHIVINAVSNDNPEKGVFEVLWPDLFSVNLTLDDLKLMDVKYIFTVNDVASIPEFEKEVEFLYISDDGFRVYKIIGD</sequence>
<dbReference type="Pfam" id="PF24672">
    <property type="entry name" value="DUF7654"/>
    <property type="match status" value="1"/>
</dbReference>
<dbReference type="Proteomes" id="UP000673375">
    <property type="component" value="Unassembled WGS sequence"/>
</dbReference>
<evidence type="ECO:0000256" key="1">
    <source>
        <dbReference type="SAM" id="Phobius"/>
    </source>
</evidence>
<evidence type="ECO:0000313" key="5">
    <source>
        <dbReference type="Proteomes" id="UP000673375"/>
    </source>
</evidence>
<feature type="domain" description="DUF7654" evidence="2">
    <location>
        <begin position="674"/>
        <end position="817"/>
    </location>
</feature>
<feature type="transmembrane region" description="Helical" evidence="1">
    <location>
        <begin position="405"/>
        <end position="425"/>
    </location>
</feature>
<feature type="domain" description="DUF7657" evidence="3">
    <location>
        <begin position="192"/>
        <end position="584"/>
    </location>
</feature>
<feature type="transmembrane region" description="Helical" evidence="1">
    <location>
        <begin position="593"/>
        <end position="610"/>
    </location>
</feature>
<evidence type="ECO:0000259" key="3">
    <source>
        <dbReference type="Pfam" id="PF24677"/>
    </source>
</evidence>
<feature type="transmembrane region" description="Helical" evidence="1">
    <location>
        <begin position="622"/>
        <end position="641"/>
    </location>
</feature>
<dbReference type="Pfam" id="PF24677">
    <property type="entry name" value="DUF7657"/>
    <property type="match status" value="1"/>
</dbReference>
<reference evidence="4 5" key="1">
    <citation type="submission" date="2020-12" db="EMBL/GenBank/DDBJ databases">
        <title>Vagococcus allomyrinae sp. nov. and Enterococcus lavae sp. nov., isolated from the larvae of Allomyrina dichotoma.</title>
        <authorList>
            <person name="Lee S.D."/>
        </authorList>
    </citation>
    <scope>NUCLEOTIDE SEQUENCE [LARGE SCALE GENOMIC DNA]</scope>
    <source>
        <strain evidence="4 5">BWM-S5</strain>
    </source>
</reference>
<keyword evidence="1" id="KW-0472">Membrane</keyword>
<evidence type="ECO:0000313" key="4">
    <source>
        <dbReference type="EMBL" id="MBP1045331.1"/>
    </source>
</evidence>
<feature type="transmembrane region" description="Helical" evidence="1">
    <location>
        <begin position="303"/>
        <end position="325"/>
    </location>
</feature>
<keyword evidence="1" id="KW-0812">Transmembrane</keyword>
<feature type="transmembrane region" description="Helical" evidence="1">
    <location>
        <begin position="195"/>
        <end position="215"/>
    </location>
</feature>
<comment type="caution">
    <text evidence="4">The sequence shown here is derived from an EMBL/GenBank/DDBJ whole genome shotgun (WGS) entry which is preliminary data.</text>
</comment>
<feature type="transmembrane region" description="Helical" evidence="1">
    <location>
        <begin position="568"/>
        <end position="586"/>
    </location>
</feature>
<feature type="transmembrane region" description="Helical" evidence="1">
    <location>
        <begin position="345"/>
        <end position="368"/>
    </location>
</feature>
<keyword evidence="5" id="KW-1185">Reference proteome</keyword>
<organism evidence="4 5">
    <name type="scientific">Enterococcus larvae</name>
    <dbReference type="NCBI Taxonomy" id="2794352"/>
    <lineage>
        <taxon>Bacteria</taxon>
        <taxon>Bacillati</taxon>
        <taxon>Bacillota</taxon>
        <taxon>Bacilli</taxon>
        <taxon>Lactobacillales</taxon>
        <taxon>Enterococcaceae</taxon>
        <taxon>Enterococcus</taxon>
    </lineage>
</organism>
<accession>A0ABS4CFB4</accession>
<feature type="transmembrane region" description="Helical" evidence="1">
    <location>
        <begin position="432"/>
        <end position="451"/>
    </location>
</feature>
<name>A0ABS4CFB4_9ENTE</name>
<proteinExistence type="predicted"/>